<dbReference type="EMBL" id="CACVBS010000001">
    <property type="protein sequence ID" value="CAA7257357.1"/>
    <property type="molecule type" value="Genomic_DNA"/>
</dbReference>
<accession>A0A8S0VSL8</accession>
<sequence>MISISVLAISFDPDIHHSVSTIRHNDLFRLAFNQYDYYPCGLGTDIVKFILGLNGPEDYAEMAQLVRKITGPTNWFCLLYKIQGATALPAIQSGILKHMVESIDFLEDGIFCEWAYFIDFENQTLEIWTFGQHVADASFRD</sequence>
<reference evidence="1 2" key="1">
    <citation type="submission" date="2020-01" db="EMBL/GenBank/DDBJ databases">
        <authorList>
            <person name="Gupta K D."/>
        </authorList>
    </citation>
    <scope>NUCLEOTIDE SEQUENCE [LARGE SCALE GENOMIC DNA]</scope>
</reference>
<name>A0A8S0VSL8_CYCAE</name>
<dbReference type="OrthoDB" id="3229878at2759"/>
<organism evidence="1 2">
    <name type="scientific">Cyclocybe aegerita</name>
    <name type="common">Black poplar mushroom</name>
    <name type="synonym">Agrocybe aegerita</name>
    <dbReference type="NCBI Taxonomy" id="1973307"/>
    <lineage>
        <taxon>Eukaryota</taxon>
        <taxon>Fungi</taxon>
        <taxon>Dikarya</taxon>
        <taxon>Basidiomycota</taxon>
        <taxon>Agaricomycotina</taxon>
        <taxon>Agaricomycetes</taxon>
        <taxon>Agaricomycetidae</taxon>
        <taxon>Agaricales</taxon>
        <taxon>Agaricineae</taxon>
        <taxon>Bolbitiaceae</taxon>
        <taxon>Cyclocybe</taxon>
    </lineage>
</organism>
<dbReference type="Proteomes" id="UP000467700">
    <property type="component" value="Unassembled WGS sequence"/>
</dbReference>
<dbReference type="AlphaFoldDB" id="A0A8S0VSL8"/>
<gene>
    <name evidence="1" type="ORF">AAE3_LOCUS328</name>
</gene>
<keyword evidence="2" id="KW-1185">Reference proteome</keyword>
<evidence type="ECO:0000313" key="2">
    <source>
        <dbReference type="Proteomes" id="UP000467700"/>
    </source>
</evidence>
<evidence type="ECO:0000313" key="1">
    <source>
        <dbReference type="EMBL" id="CAA7257357.1"/>
    </source>
</evidence>
<protein>
    <submittedName>
        <fullName evidence="1">Uncharacterized protein</fullName>
    </submittedName>
</protein>
<proteinExistence type="predicted"/>
<comment type="caution">
    <text evidence="1">The sequence shown here is derived from an EMBL/GenBank/DDBJ whole genome shotgun (WGS) entry which is preliminary data.</text>
</comment>